<accession>A0ABS2AHS2</accession>
<sequence>MPRRFCAAVLALTTLASVTSCSWFYDDGHEVSRSGGSVSSGDGKVRVTFTSGQLSENTKVTIAQDEEGPAPVPGFVPLNRPFDVALDHPARGGTVTVSYRPPSGVTVDPSRVAMFIEENGSWVLVPAIVDPAKHTVSGSWPHFSKGHVAFFNPLAAAGDAAAWSWDKVKDGGGWLVDRSGDVVKGIAAGAVGLTGGTTDTARCVSKAKEWTVKNSTGMTGCVSARDEHGMWPARVNDRYPYPLVVDLPDGADRSAPSSSSRRSTTTSPATRSRTRSSCSTVLSAPAVQPTTF</sequence>
<reference evidence="3 4" key="1">
    <citation type="submission" date="2021-01" db="EMBL/GenBank/DDBJ databases">
        <title>Actinoplanes sp. nov. LDG1-06 isolated from lichen.</title>
        <authorList>
            <person name="Saeng-In P."/>
            <person name="Phongsopitanun W."/>
            <person name="Kanchanasin P."/>
            <person name="Yuki M."/>
            <person name="Kudo T."/>
            <person name="Ohkuma M."/>
            <person name="Tanasupawat S."/>
        </authorList>
    </citation>
    <scope>NUCLEOTIDE SEQUENCE [LARGE SCALE GENOMIC DNA]</scope>
    <source>
        <strain evidence="3 4">LDG1-06</strain>
    </source>
</reference>
<evidence type="ECO:0000256" key="1">
    <source>
        <dbReference type="SAM" id="MobiDB-lite"/>
    </source>
</evidence>
<gene>
    <name evidence="3" type="ORF">JIG36_24810</name>
</gene>
<name>A0ABS2AHS2_9ACTN</name>
<keyword evidence="4" id="KW-1185">Reference proteome</keyword>
<protein>
    <submittedName>
        <fullName evidence="3">Uncharacterized protein</fullName>
    </submittedName>
</protein>
<organism evidence="3 4">
    <name type="scientific">Paractinoplanes ovalisporus</name>
    <dbReference type="NCBI Taxonomy" id="2810368"/>
    <lineage>
        <taxon>Bacteria</taxon>
        <taxon>Bacillati</taxon>
        <taxon>Actinomycetota</taxon>
        <taxon>Actinomycetes</taxon>
        <taxon>Micromonosporales</taxon>
        <taxon>Micromonosporaceae</taxon>
        <taxon>Paractinoplanes</taxon>
    </lineage>
</organism>
<evidence type="ECO:0000313" key="3">
    <source>
        <dbReference type="EMBL" id="MBM2618784.1"/>
    </source>
</evidence>
<feature type="signal peptide" evidence="2">
    <location>
        <begin position="1"/>
        <end position="25"/>
    </location>
</feature>
<evidence type="ECO:0000256" key="2">
    <source>
        <dbReference type="SAM" id="SignalP"/>
    </source>
</evidence>
<proteinExistence type="predicted"/>
<feature type="chain" id="PRO_5047486445" evidence="2">
    <location>
        <begin position="26"/>
        <end position="292"/>
    </location>
</feature>
<keyword evidence="2" id="KW-0732">Signal</keyword>
<comment type="caution">
    <text evidence="3">The sequence shown here is derived from an EMBL/GenBank/DDBJ whole genome shotgun (WGS) entry which is preliminary data.</text>
</comment>
<dbReference type="RefSeq" id="WP_203378797.1">
    <property type="nucleotide sequence ID" value="NZ_JAENHP010000008.1"/>
</dbReference>
<evidence type="ECO:0000313" key="4">
    <source>
        <dbReference type="Proteomes" id="UP000632138"/>
    </source>
</evidence>
<feature type="region of interest" description="Disordered" evidence="1">
    <location>
        <begin position="246"/>
        <end position="292"/>
    </location>
</feature>
<feature type="compositionally biased region" description="Low complexity" evidence="1">
    <location>
        <begin position="253"/>
        <end position="280"/>
    </location>
</feature>
<dbReference type="EMBL" id="JAENHP010000008">
    <property type="protein sequence ID" value="MBM2618784.1"/>
    <property type="molecule type" value="Genomic_DNA"/>
</dbReference>
<dbReference type="PROSITE" id="PS51257">
    <property type="entry name" value="PROKAR_LIPOPROTEIN"/>
    <property type="match status" value="1"/>
</dbReference>
<dbReference type="Proteomes" id="UP000632138">
    <property type="component" value="Unassembled WGS sequence"/>
</dbReference>